<dbReference type="Proteomes" id="UP000011623">
    <property type="component" value="Unassembled WGS sequence"/>
</dbReference>
<keyword evidence="2" id="KW-1185">Reference proteome</keyword>
<reference evidence="1 2" key="1">
    <citation type="journal article" date="2014" name="PLoS Genet.">
        <title>Phylogenetically driven sequencing of extremely halophilic archaea reveals strategies for static and dynamic osmo-response.</title>
        <authorList>
            <person name="Becker E.A."/>
            <person name="Seitzer P.M."/>
            <person name="Tritt A."/>
            <person name="Larsen D."/>
            <person name="Krusor M."/>
            <person name="Yao A.I."/>
            <person name="Wu D."/>
            <person name="Madern D."/>
            <person name="Eisen J.A."/>
            <person name="Darling A.E."/>
            <person name="Facciotti M.T."/>
        </authorList>
    </citation>
    <scope>NUCLEOTIDE SEQUENCE [LARGE SCALE GENOMIC DNA]</scope>
    <source>
        <strain evidence="1 2">JCM 13557</strain>
    </source>
</reference>
<dbReference type="AlphaFoldDB" id="M0K0C2"/>
<gene>
    <name evidence="1" type="ORF">C442_20121</name>
</gene>
<proteinExistence type="predicted"/>
<accession>M0K0C2</accession>
<evidence type="ECO:0000313" key="1">
    <source>
        <dbReference type="EMBL" id="EMA14641.1"/>
    </source>
</evidence>
<organism evidence="1 2">
    <name type="scientific">Haloarcula amylolytica JCM 13557</name>
    <dbReference type="NCBI Taxonomy" id="1227452"/>
    <lineage>
        <taxon>Archaea</taxon>
        <taxon>Methanobacteriati</taxon>
        <taxon>Methanobacteriota</taxon>
        <taxon>Stenosarchaea group</taxon>
        <taxon>Halobacteria</taxon>
        <taxon>Halobacteriales</taxon>
        <taxon>Haloarculaceae</taxon>
        <taxon>Haloarcula</taxon>
    </lineage>
</organism>
<dbReference type="EMBL" id="AOLW01000063">
    <property type="protein sequence ID" value="EMA14641.1"/>
    <property type="molecule type" value="Genomic_DNA"/>
</dbReference>
<comment type="caution">
    <text evidence="1">The sequence shown here is derived from an EMBL/GenBank/DDBJ whole genome shotgun (WGS) entry which is preliminary data.</text>
</comment>
<evidence type="ECO:0000313" key="2">
    <source>
        <dbReference type="Proteomes" id="UP000011623"/>
    </source>
</evidence>
<name>M0K0C2_9EURY</name>
<dbReference type="InterPro" id="IPR046718">
    <property type="entry name" value="DUF6610"/>
</dbReference>
<dbReference type="RefSeq" id="WP_008313595.1">
    <property type="nucleotide sequence ID" value="NZ_AOLW01000063.1"/>
</dbReference>
<dbReference type="Pfam" id="PF20314">
    <property type="entry name" value="DUF6610"/>
    <property type="match status" value="2"/>
</dbReference>
<protein>
    <submittedName>
        <fullName evidence="1">Uncharacterized protein</fullName>
    </submittedName>
</protein>
<sequence>MSSEARHSWSAAAVGDAQQAEYIGFLHREPFVIDAYRLGFAVGVREDYTYQSSLRNVDVPIEILDNDFRNPDLDRYIERFEQYEPSVGMLGDAYDRQEVRRYNQAARELKRKFPDMEAIIVPKCRDAIDVIDDDIILGYPMGYSDQTADEYTDIVDWRGRRVHLLGASPPMGYSDQTADEYTDIVDWRGRRVHLLGASPTKQYPVIEELTQPRVTGEEPADIVGVDWNGVHLAALHGEYFSPYGYGNADHLSIRETVRESLRHIRSYWKSRGVWPTTEKDRSPLTAEPMDPVWAADGSRATVSGLEDAIVVEYENGQTLAYRSQHERDRVEYRAGLTPTEVHG</sequence>
<dbReference type="PATRIC" id="fig|1227452.3.peg.3979"/>